<gene>
    <name evidence="1" type="ORF">ACFQO6_15660</name>
</gene>
<comment type="caution">
    <text evidence="1">The sequence shown here is derived from an EMBL/GenBank/DDBJ whole genome shotgun (WGS) entry which is preliminary data.</text>
</comment>
<sequence length="290" mass="30091">MAPPPAPVSPTPWPDQWRGLVDDAAIFPPGNAELLQALQAFLDRRAEWYADLVGSFVVTDTQLGSVPAGLPVSVVLTTGAGAVEGVAALAARKDLRLTGLEAAVRDVDDPAGNVRRIDAAARAAEVDVPVFVEIPGPVTPAWLTAADEVAACGHRLKLRLGNVDHDLIPDAGTVAAWIDAALDRETPFKATAGLHRGVRHDPEGGGAHGFLNVMAATQSLWDGGSAHDAADALEQRDGVALAGADLSSARRWFTSFGSCSVTEPLDDLVALGLVSPDPSPLASPALEEHP</sequence>
<dbReference type="Proteomes" id="UP001596524">
    <property type="component" value="Unassembled WGS sequence"/>
</dbReference>
<dbReference type="RefSeq" id="WP_255892160.1">
    <property type="nucleotide sequence ID" value="NZ_JAFMZM010000006.1"/>
</dbReference>
<reference evidence="2" key="1">
    <citation type="journal article" date="2019" name="Int. J. Syst. Evol. Microbiol.">
        <title>The Global Catalogue of Microorganisms (GCM) 10K type strain sequencing project: providing services to taxonomists for standard genome sequencing and annotation.</title>
        <authorList>
            <consortium name="The Broad Institute Genomics Platform"/>
            <consortium name="The Broad Institute Genome Sequencing Center for Infectious Disease"/>
            <person name="Wu L."/>
            <person name="Ma J."/>
        </authorList>
    </citation>
    <scope>NUCLEOTIDE SEQUENCE [LARGE SCALE GENOMIC DNA]</scope>
    <source>
        <strain evidence="2">FCH27</strain>
    </source>
</reference>
<organism evidence="1 2">
    <name type="scientific">Nocardioides astragali</name>
    <dbReference type="NCBI Taxonomy" id="1776736"/>
    <lineage>
        <taxon>Bacteria</taxon>
        <taxon>Bacillati</taxon>
        <taxon>Actinomycetota</taxon>
        <taxon>Actinomycetes</taxon>
        <taxon>Propionibacteriales</taxon>
        <taxon>Nocardioidaceae</taxon>
        <taxon>Nocardioides</taxon>
    </lineage>
</organism>
<name>A0ABW2N729_9ACTN</name>
<evidence type="ECO:0008006" key="3">
    <source>
        <dbReference type="Google" id="ProtNLM"/>
    </source>
</evidence>
<accession>A0ABW2N729</accession>
<keyword evidence="2" id="KW-1185">Reference proteome</keyword>
<protein>
    <recommendedName>
        <fullName evidence="3">Transaldolase</fullName>
    </recommendedName>
</protein>
<evidence type="ECO:0000313" key="2">
    <source>
        <dbReference type="Proteomes" id="UP001596524"/>
    </source>
</evidence>
<proteinExistence type="predicted"/>
<dbReference type="EMBL" id="JBHTCH010000020">
    <property type="protein sequence ID" value="MFC7361710.1"/>
    <property type="molecule type" value="Genomic_DNA"/>
</dbReference>
<evidence type="ECO:0000313" key="1">
    <source>
        <dbReference type="EMBL" id="MFC7361710.1"/>
    </source>
</evidence>